<sequence>MQKYLGIQEARSENSIHHALDSSTYTSILWDPLPPSKGFRYCLACVDRFSKWPEAFPLAEISAEAVTKVFYTGWISRFGPSLILTTNQRMQFELSLSEALSKFLGTEKRHTTPYHPAANGQVEKFHLQAIMAHGSAQ</sequence>
<evidence type="ECO:0000313" key="2">
    <source>
        <dbReference type="EMBL" id="GFS44615.1"/>
    </source>
</evidence>
<dbReference type="GO" id="GO:0003676">
    <property type="term" value="F:nucleic acid binding"/>
    <property type="evidence" value="ECO:0007669"/>
    <property type="project" value="InterPro"/>
</dbReference>
<dbReference type="EMBL" id="BMAW01044437">
    <property type="protein sequence ID" value="GFS44615.1"/>
    <property type="molecule type" value="Genomic_DNA"/>
</dbReference>
<organism evidence="2 3">
    <name type="scientific">Nephila pilipes</name>
    <name type="common">Giant wood spider</name>
    <name type="synonym">Nephila maculata</name>
    <dbReference type="NCBI Taxonomy" id="299642"/>
    <lineage>
        <taxon>Eukaryota</taxon>
        <taxon>Metazoa</taxon>
        <taxon>Ecdysozoa</taxon>
        <taxon>Arthropoda</taxon>
        <taxon>Chelicerata</taxon>
        <taxon>Arachnida</taxon>
        <taxon>Araneae</taxon>
        <taxon>Araneomorphae</taxon>
        <taxon>Entelegynae</taxon>
        <taxon>Araneoidea</taxon>
        <taxon>Nephilidae</taxon>
        <taxon>Nephila</taxon>
    </lineage>
</organism>
<dbReference type="PANTHER" id="PTHR37984:SF15">
    <property type="entry name" value="INTEGRASE CATALYTIC DOMAIN-CONTAINING PROTEIN"/>
    <property type="match status" value="1"/>
</dbReference>
<dbReference type="InterPro" id="IPR036397">
    <property type="entry name" value="RNaseH_sf"/>
</dbReference>
<name>A0A8X6J825_NEPPI</name>
<dbReference type="Gene3D" id="3.30.420.10">
    <property type="entry name" value="Ribonuclease H-like superfamily/Ribonuclease H"/>
    <property type="match status" value="1"/>
</dbReference>
<dbReference type="InterPro" id="IPR001584">
    <property type="entry name" value="Integrase_cat-core"/>
</dbReference>
<keyword evidence="3" id="KW-1185">Reference proteome</keyword>
<protein>
    <submittedName>
        <fullName evidence="2">Retrovirus-related Pol polyprotein from transposon 412</fullName>
    </submittedName>
</protein>
<evidence type="ECO:0000313" key="3">
    <source>
        <dbReference type="Proteomes" id="UP000887013"/>
    </source>
</evidence>
<dbReference type="PROSITE" id="PS50994">
    <property type="entry name" value="INTEGRASE"/>
    <property type="match status" value="1"/>
</dbReference>
<dbReference type="AlphaFoldDB" id="A0A8X6J825"/>
<dbReference type="Proteomes" id="UP000887013">
    <property type="component" value="Unassembled WGS sequence"/>
</dbReference>
<feature type="domain" description="Integrase catalytic" evidence="1">
    <location>
        <begin position="8"/>
        <end position="137"/>
    </location>
</feature>
<gene>
    <name evidence="2" type="primary">POL_683</name>
    <name evidence="2" type="ORF">NPIL_498381</name>
</gene>
<accession>A0A8X6J825</accession>
<dbReference type="GO" id="GO:0015074">
    <property type="term" value="P:DNA integration"/>
    <property type="evidence" value="ECO:0007669"/>
    <property type="project" value="InterPro"/>
</dbReference>
<dbReference type="SUPFAM" id="SSF53098">
    <property type="entry name" value="Ribonuclease H-like"/>
    <property type="match status" value="1"/>
</dbReference>
<dbReference type="PANTHER" id="PTHR37984">
    <property type="entry name" value="PROTEIN CBG26694"/>
    <property type="match status" value="1"/>
</dbReference>
<comment type="caution">
    <text evidence="2">The sequence shown here is derived from an EMBL/GenBank/DDBJ whole genome shotgun (WGS) entry which is preliminary data.</text>
</comment>
<evidence type="ECO:0000259" key="1">
    <source>
        <dbReference type="PROSITE" id="PS50994"/>
    </source>
</evidence>
<dbReference type="InterPro" id="IPR012337">
    <property type="entry name" value="RNaseH-like_sf"/>
</dbReference>
<dbReference type="OrthoDB" id="6431229at2759"/>
<proteinExistence type="predicted"/>
<reference evidence="2" key="1">
    <citation type="submission" date="2020-08" db="EMBL/GenBank/DDBJ databases">
        <title>Multicomponent nature underlies the extraordinary mechanical properties of spider dragline silk.</title>
        <authorList>
            <person name="Kono N."/>
            <person name="Nakamura H."/>
            <person name="Mori M."/>
            <person name="Yoshida Y."/>
            <person name="Ohtoshi R."/>
            <person name="Malay A.D."/>
            <person name="Moran D.A.P."/>
            <person name="Tomita M."/>
            <person name="Numata K."/>
            <person name="Arakawa K."/>
        </authorList>
    </citation>
    <scope>NUCLEOTIDE SEQUENCE</scope>
</reference>
<dbReference type="InterPro" id="IPR050951">
    <property type="entry name" value="Retrovirus_Pol_polyprotein"/>
</dbReference>